<protein>
    <submittedName>
        <fullName evidence="3 4">Neurensin-1-like</fullName>
    </submittedName>
</protein>
<sequence>MSKMKNMFKKVHFCEKSMHEKPTLVRETQTSSPLKPDAEDEIHSPLSASGGCNMMNLFGIKSYIHHFYDKKSINNRREHTHNILLEPSAEPETYLIERGKRRYSSSSYFRTFIVLGMIFLCIGLSLLVIGHFHTYRNPIVDIRSNIEIIDRRSIAYNASLEMYRLVGLAVFCAGGIVIMLTLLVDICRTEIRERKRGLSEREQEFYIVWE</sequence>
<dbReference type="GO" id="GO:0043005">
    <property type="term" value="C:neuron projection"/>
    <property type="evidence" value="ECO:0007669"/>
    <property type="project" value="TreeGrafter"/>
</dbReference>
<evidence type="ECO:0000313" key="2">
    <source>
        <dbReference type="Proteomes" id="UP000079169"/>
    </source>
</evidence>
<feature type="transmembrane region" description="Helical" evidence="1">
    <location>
        <begin position="108"/>
        <end position="129"/>
    </location>
</feature>
<keyword evidence="2" id="KW-1185">Reference proteome</keyword>
<dbReference type="RefSeq" id="XP_026678167.1">
    <property type="nucleotide sequence ID" value="XM_026822366.1"/>
</dbReference>
<dbReference type="Proteomes" id="UP000079169">
    <property type="component" value="Unplaced"/>
</dbReference>
<dbReference type="InterPro" id="IPR024883">
    <property type="entry name" value="Neurensin"/>
</dbReference>
<evidence type="ECO:0000313" key="3">
    <source>
        <dbReference type="RefSeq" id="XP_008470238.1"/>
    </source>
</evidence>
<dbReference type="PaxDb" id="121845-A0A1S4E9G8"/>
<accession>A0A1S4E9G8</accession>
<name>A0A1S4E9G8_DIACI</name>
<proteinExistence type="predicted"/>
<keyword evidence="1" id="KW-1133">Transmembrane helix</keyword>
<reference evidence="3 4" key="1">
    <citation type="submission" date="2025-04" db="UniProtKB">
        <authorList>
            <consortium name="RefSeq"/>
        </authorList>
    </citation>
    <scope>IDENTIFICATION</scope>
</reference>
<organism evidence="2 4">
    <name type="scientific">Diaphorina citri</name>
    <name type="common">Asian citrus psyllid</name>
    <dbReference type="NCBI Taxonomy" id="121845"/>
    <lineage>
        <taxon>Eukaryota</taxon>
        <taxon>Metazoa</taxon>
        <taxon>Ecdysozoa</taxon>
        <taxon>Arthropoda</taxon>
        <taxon>Hexapoda</taxon>
        <taxon>Insecta</taxon>
        <taxon>Pterygota</taxon>
        <taxon>Neoptera</taxon>
        <taxon>Paraneoptera</taxon>
        <taxon>Hemiptera</taxon>
        <taxon>Sternorrhyncha</taxon>
        <taxon>Psylloidea</taxon>
        <taxon>Psyllidae</taxon>
        <taxon>Diaphorininae</taxon>
        <taxon>Diaphorina</taxon>
    </lineage>
</organism>
<keyword evidence="1" id="KW-0472">Membrane</keyword>
<dbReference type="STRING" id="121845.A0A1S4E9G8"/>
<dbReference type="GO" id="GO:0007399">
    <property type="term" value="P:nervous system development"/>
    <property type="evidence" value="ECO:0007669"/>
    <property type="project" value="TreeGrafter"/>
</dbReference>
<evidence type="ECO:0000256" key="1">
    <source>
        <dbReference type="SAM" id="Phobius"/>
    </source>
</evidence>
<dbReference type="RefSeq" id="XP_017298850.1">
    <property type="nucleotide sequence ID" value="XM_017443361.2"/>
</dbReference>
<dbReference type="PANTHER" id="PTHR14796">
    <property type="entry name" value="NEURENSIN 1-RELATED"/>
    <property type="match status" value="1"/>
</dbReference>
<feature type="transmembrane region" description="Helical" evidence="1">
    <location>
        <begin position="165"/>
        <end position="186"/>
    </location>
</feature>
<gene>
    <name evidence="3 4 5" type="primary">LOC103507534</name>
</gene>
<dbReference type="KEGG" id="dci:103507534"/>
<keyword evidence="1" id="KW-0812">Transmembrane</keyword>
<evidence type="ECO:0000313" key="4">
    <source>
        <dbReference type="RefSeq" id="XP_017298850.1"/>
    </source>
</evidence>
<dbReference type="Pfam" id="PF14927">
    <property type="entry name" value="Neurensin"/>
    <property type="match status" value="1"/>
</dbReference>
<dbReference type="GeneID" id="103507534"/>
<dbReference type="GO" id="GO:0043025">
    <property type="term" value="C:neuronal cell body"/>
    <property type="evidence" value="ECO:0007669"/>
    <property type="project" value="TreeGrafter"/>
</dbReference>
<evidence type="ECO:0000313" key="5">
    <source>
        <dbReference type="RefSeq" id="XP_026678167.1"/>
    </source>
</evidence>
<dbReference type="RefSeq" id="XP_008470238.1">
    <property type="nucleotide sequence ID" value="XM_008472016.3"/>
</dbReference>
<dbReference type="GO" id="GO:0030133">
    <property type="term" value="C:transport vesicle"/>
    <property type="evidence" value="ECO:0007669"/>
    <property type="project" value="InterPro"/>
</dbReference>
<dbReference type="AlphaFoldDB" id="A0A1S4E9G8"/>
<dbReference type="PANTHER" id="PTHR14796:SF3">
    <property type="entry name" value="NEURENSIN 1-LIKE-RELATED"/>
    <property type="match status" value="1"/>
</dbReference>